<dbReference type="CDD" id="cd06267">
    <property type="entry name" value="PBP1_LacI_sugar_binding-like"/>
    <property type="match status" value="1"/>
</dbReference>
<gene>
    <name evidence="5" type="ORF">D5F53_11285</name>
</gene>
<evidence type="ECO:0000256" key="2">
    <source>
        <dbReference type="ARBA" id="ARBA00023125"/>
    </source>
</evidence>
<dbReference type="SUPFAM" id="SSF47413">
    <property type="entry name" value="lambda repressor-like DNA-binding domains"/>
    <property type="match status" value="1"/>
</dbReference>
<dbReference type="Proteomes" id="UP000266552">
    <property type="component" value="Chromosome"/>
</dbReference>
<dbReference type="InterPro" id="IPR010982">
    <property type="entry name" value="Lambda_DNA-bd_dom_sf"/>
</dbReference>
<feature type="domain" description="HTH lacI-type" evidence="4">
    <location>
        <begin position="4"/>
        <end position="58"/>
    </location>
</feature>
<evidence type="ECO:0000259" key="4">
    <source>
        <dbReference type="PROSITE" id="PS50932"/>
    </source>
</evidence>
<evidence type="ECO:0000256" key="1">
    <source>
        <dbReference type="ARBA" id="ARBA00023015"/>
    </source>
</evidence>
<evidence type="ECO:0000313" key="6">
    <source>
        <dbReference type="Proteomes" id="UP000266552"/>
    </source>
</evidence>
<sequence length="335" mass="36814">MARATIKQVAAAAEVSTATVSRVLNNSDYVSEEIKERVMAAVNRLNYRPSAIARSLKQDRTYMIGVIVPDISNPYFMGISRGVEDIVGKEGFQLIFCSSDENPEKERRLLKLLQEKRVDAVVLATSGGNDPAIKQIADSNMPIVLVDRKLDSPDTGSMLDLVAEDNTEGASRLTRKLLEEGHTAIGVVNGPTRSSTGRERLEGVRNAMKAFGLNEGPMVYNGDFSTEDGIRAVQQFLNAEHRPTAIISLNNRMSLGVLLEIVRSGLKIPADMAVASFGEVEAGPLLKESGLYYMEQHPYDMGIKAGEILLSRIREEARQDPPAYEIYSNEVKQLI</sequence>
<dbReference type="EMBL" id="CP032412">
    <property type="protein sequence ID" value="AYB43846.1"/>
    <property type="molecule type" value="Genomic_DNA"/>
</dbReference>
<organism evidence="5 6">
    <name type="scientific">Paenibacillus lautus</name>
    <name type="common">Bacillus lautus</name>
    <dbReference type="NCBI Taxonomy" id="1401"/>
    <lineage>
        <taxon>Bacteria</taxon>
        <taxon>Bacillati</taxon>
        <taxon>Bacillota</taxon>
        <taxon>Bacilli</taxon>
        <taxon>Bacillales</taxon>
        <taxon>Paenibacillaceae</taxon>
        <taxon>Paenibacillus</taxon>
    </lineage>
</organism>
<dbReference type="Pfam" id="PF00532">
    <property type="entry name" value="Peripla_BP_1"/>
    <property type="match status" value="1"/>
</dbReference>
<reference evidence="5 6" key="1">
    <citation type="submission" date="2018-09" db="EMBL/GenBank/DDBJ databases">
        <title>Genome Sequence of Paenibacillus lautus Strain E7593-69, Azo Dye-Degrading Bacteria, Isolated from Commercial Tattoo Inks.</title>
        <authorList>
            <person name="Nho S.W."/>
            <person name="Kim S.-J."/>
            <person name="Kweon O."/>
            <person name="Cerniglia C.E."/>
        </authorList>
    </citation>
    <scope>NUCLEOTIDE SEQUENCE [LARGE SCALE GENOMIC DNA]</scope>
    <source>
        <strain evidence="5 6">E7593-69</strain>
    </source>
</reference>
<evidence type="ECO:0000256" key="3">
    <source>
        <dbReference type="ARBA" id="ARBA00023163"/>
    </source>
</evidence>
<dbReference type="CDD" id="cd01392">
    <property type="entry name" value="HTH_LacI"/>
    <property type="match status" value="1"/>
</dbReference>
<dbReference type="KEGG" id="plw:D5F53_11285"/>
<dbReference type="SUPFAM" id="SSF53822">
    <property type="entry name" value="Periplasmic binding protein-like I"/>
    <property type="match status" value="1"/>
</dbReference>
<dbReference type="Gene3D" id="1.10.260.40">
    <property type="entry name" value="lambda repressor-like DNA-binding domains"/>
    <property type="match status" value="1"/>
</dbReference>
<dbReference type="PANTHER" id="PTHR30146">
    <property type="entry name" value="LACI-RELATED TRANSCRIPTIONAL REPRESSOR"/>
    <property type="match status" value="1"/>
</dbReference>
<keyword evidence="6" id="KW-1185">Reference proteome</keyword>
<dbReference type="GO" id="GO:0003700">
    <property type="term" value="F:DNA-binding transcription factor activity"/>
    <property type="evidence" value="ECO:0007669"/>
    <property type="project" value="TreeGrafter"/>
</dbReference>
<keyword evidence="2" id="KW-0238">DNA-binding</keyword>
<dbReference type="PANTHER" id="PTHR30146:SF109">
    <property type="entry name" value="HTH-TYPE TRANSCRIPTIONAL REGULATOR GALS"/>
    <property type="match status" value="1"/>
</dbReference>
<dbReference type="AlphaFoldDB" id="A0A385TJN1"/>
<dbReference type="Gene3D" id="3.40.50.2300">
    <property type="match status" value="2"/>
</dbReference>
<dbReference type="GO" id="GO:0000976">
    <property type="term" value="F:transcription cis-regulatory region binding"/>
    <property type="evidence" value="ECO:0007669"/>
    <property type="project" value="TreeGrafter"/>
</dbReference>
<dbReference type="InterPro" id="IPR000843">
    <property type="entry name" value="HTH_LacI"/>
</dbReference>
<protein>
    <submittedName>
        <fullName evidence="5">LacI family transcriptional regulator</fullName>
    </submittedName>
</protein>
<keyword evidence="3" id="KW-0804">Transcription</keyword>
<accession>A0A385TJN1</accession>
<dbReference type="RefSeq" id="WP_119847766.1">
    <property type="nucleotide sequence ID" value="NZ_CP032412.1"/>
</dbReference>
<dbReference type="InterPro" id="IPR028082">
    <property type="entry name" value="Peripla_BP_I"/>
</dbReference>
<keyword evidence="1" id="KW-0805">Transcription regulation</keyword>
<dbReference type="InterPro" id="IPR001761">
    <property type="entry name" value="Peripla_BP/Lac1_sug-bd_dom"/>
</dbReference>
<name>A0A385TJN1_PAELA</name>
<dbReference type="SMART" id="SM00354">
    <property type="entry name" value="HTH_LACI"/>
    <property type="match status" value="1"/>
</dbReference>
<evidence type="ECO:0000313" key="5">
    <source>
        <dbReference type="EMBL" id="AYB43846.1"/>
    </source>
</evidence>
<proteinExistence type="predicted"/>
<dbReference type="Pfam" id="PF00356">
    <property type="entry name" value="LacI"/>
    <property type="match status" value="1"/>
</dbReference>
<dbReference type="PROSITE" id="PS50932">
    <property type="entry name" value="HTH_LACI_2"/>
    <property type="match status" value="1"/>
</dbReference>